<dbReference type="Pfam" id="PF00975">
    <property type="entry name" value="Thioesterase"/>
    <property type="match status" value="1"/>
</dbReference>
<dbReference type="GO" id="GO:0008610">
    <property type="term" value="P:lipid biosynthetic process"/>
    <property type="evidence" value="ECO:0007669"/>
    <property type="project" value="TreeGrafter"/>
</dbReference>
<evidence type="ECO:0000313" key="4">
    <source>
        <dbReference type="Proteomes" id="UP000198660"/>
    </source>
</evidence>
<comment type="similarity">
    <text evidence="1">Belongs to the thioesterase family.</text>
</comment>
<dbReference type="InterPro" id="IPR029058">
    <property type="entry name" value="AB_hydrolase_fold"/>
</dbReference>
<accession>A0A1I6Q2L7</accession>
<dbReference type="Gene3D" id="3.40.50.1820">
    <property type="entry name" value="alpha/beta hydrolase"/>
    <property type="match status" value="1"/>
</dbReference>
<dbReference type="PANTHER" id="PTHR11487:SF0">
    <property type="entry name" value="S-ACYL FATTY ACID SYNTHASE THIOESTERASE, MEDIUM CHAIN"/>
    <property type="match status" value="1"/>
</dbReference>
<sequence>MMKKHIVFCLPYAGGASSLYIKWRHHVHSDVELYPLEYAGRGKRFSEPFYSSMDEATFDLFHRIANEISPGGYSFFGHSMGGLIAYELCRRMMKEGYPPPSHLFLSGVKAPDQPRGKSIHHLPNEEFKTEIQALNGTPQEVIHHPEIFDIFAPILRADFKLIEEYQLIEKEWHISTPITGIYGTEDDVDQEELARWSAFTTGEFHLEGYPGGHFFIHNHHQEIVRRMCERVGVRYVVKR</sequence>
<keyword evidence="4" id="KW-1185">Reference proteome</keyword>
<dbReference type="AlphaFoldDB" id="A0A1I6Q2L7"/>
<dbReference type="SUPFAM" id="SSF53474">
    <property type="entry name" value="alpha/beta-Hydrolases"/>
    <property type="match status" value="1"/>
</dbReference>
<evidence type="ECO:0000259" key="2">
    <source>
        <dbReference type="Pfam" id="PF00975"/>
    </source>
</evidence>
<evidence type="ECO:0000256" key="1">
    <source>
        <dbReference type="ARBA" id="ARBA00007169"/>
    </source>
</evidence>
<dbReference type="OrthoDB" id="2213423at2"/>
<dbReference type="EMBL" id="FPAA01000002">
    <property type="protein sequence ID" value="SFS46707.1"/>
    <property type="molecule type" value="Genomic_DNA"/>
</dbReference>
<name>A0A1I6Q2L7_9BACL</name>
<proteinExistence type="inferred from homology"/>
<gene>
    <name evidence="3" type="ORF">SAMN05444972_102295</name>
</gene>
<feature type="domain" description="Thioesterase" evidence="2">
    <location>
        <begin position="6"/>
        <end position="229"/>
    </location>
</feature>
<organism evidence="3 4">
    <name type="scientific">Marininema halotolerans</name>
    <dbReference type="NCBI Taxonomy" id="1155944"/>
    <lineage>
        <taxon>Bacteria</taxon>
        <taxon>Bacillati</taxon>
        <taxon>Bacillota</taxon>
        <taxon>Bacilli</taxon>
        <taxon>Bacillales</taxon>
        <taxon>Thermoactinomycetaceae</taxon>
        <taxon>Marininema</taxon>
    </lineage>
</organism>
<dbReference type="InterPro" id="IPR001031">
    <property type="entry name" value="Thioesterase"/>
</dbReference>
<evidence type="ECO:0000313" key="3">
    <source>
        <dbReference type="EMBL" id="SFS46707.1"/>
    </source>
</evidence>
<dbReference type="InterPro" id="IPR012223">
    <property type="entry name" value="TEII"/>
</dbReference>
<dbReference type="PANTHER" id="PTHR11487">
    <property type="entry name" value="THIOESTERASE"/>
    <property type="match status" value="1"/>
</dbReference>
<protein>
    <submittedName>
        <fullName evidence="3">Surfactin synthase thioesterase subunit</fullName>
    </submittedName>
</protein>
<reference evidence="4" key="1">
    <citation type="submission" date="2016-10" db="EMBL/GenBank/DDBJ databases">
        <authorList>
            <person name="Varghese N."/>
            <person name="Submissions S."/>
        </authorList>
    </citation>
    <scope>NUCLEOTIDE SEQUENCE [LARGE SCALE GENOMIC DNA]</scope>
    <source>
        <strain evidence="4">DSM 45789</strain>
    </source>
</reference>
<dbReference type="Proteomes" id="UP000198660">
    <property type="component" value="Unassembled WGS sequence"/>
</dbReference>